<comment type="cofactor">
    <cofactor evidence="2">
        <name>Mg(2+)</name>
        <dbReference type="ChEBI" id="CHEBI:18420"/>
    </cofactor>
</comment>
<keyword evidence="11" id="KW-0479">Metal-binding</keyword>
<dbReference type="SUPFAM" id="SSF51621">
    <property type="entry name" value="Phosphoenolpyruvate/pyruvate domain"/>
    <property type="match status" value="1"/>
</dbReference>
<dbReference type="SUPFAM" id="SSF52009">
    <property type="entry name" value="Phosphohistidine domain"/>
    <property type="match status" value="1"/>
</dbReference>
<dbReference type="PRINTS" id="PR01736">
    <property type="entry name" value="PHPHTRNFRASE"/>
</dbReference>
<dbReference type="InterPro" id="IPR050499">
    <property type="entry name" value="PEP-utilizing_PTS_enzyme"/>
</dbReference>
<dbReference type="Pfam" id="PF02896">
    <property type="entry name" value="PEP-utilizers_C"/>
    <property type="match status" value="1"/>
</dbReference>
<dbReference type="InterPro" id="IPR000121">
    <property type="entry name" value="PEP_util_C"/>
</dbReference>
<evidence type="ECO:0000313" key="19">
    <source>
        <dbReference type="Proteomes" id="UP000580654"/>
    </source>
</evidence>
<evidence type="ECO:0000313" key="18">
    <source>
        <dbReference type="EMBL" id="MBB5694555.1"/>
    </source>
</evidence>
<dbReference type="InterPro" id="IPR006318">
    <property type="entry name" value="PTS_EI-like"/>
</dbReference>
<name>A0A840Y1F4_9PROT</name>
<dbReference type="GO" id="GO:0016301">
    <property type="term" value="F:kinase activity"/>
    <property type="evidence" value="ECO:0007669"/>
    <property type="project" value="UniProtKB-KW"/>
</dbReference>
<evidence type="ECO:0000256" key="14">
    <source>
        <dbReference type="SAM" id="MobiDB-lite"/>
    </source>
</evidence>
<dbReference type="Gene3D" id="3.50.30.10">
    <property type="entry name" value="Phosphohistidine domain"/>
    <property type="match status" value="1"/>
</dbReference>
<dbReference type="InterPro" id="IPR036618">
    <property type="entry name" value="PtsI_HPr-bd_sf"/>
</dbReference>
<evidence type="ECO:0000259" key="15">
    <source>
        <dbReference type="Pfam" id="PF00391"/>
    </source>
</evidence>
<comment type="caution">
    <text evidence="18">The sequence shown here is derived from an EMBL/GenBank/DDBJ whole genome shotgun (WGS) entry which is preliminary data.</text>
</comment>
<evidence type="ECO:0000256" key="10">
    <source>
        <dbReference type="ARBA" id="ARBA00022683"/>
    </source>
</evidence>
<keyword evidence="12" id="KW-0418">Kinase</keyword>
<feature type="region of interest" description="Disordered" evidence="14">
    <location>
        <begin position="1"/>
        <end position="124"/>
    </location>
</feature>
<evidence type="ECO:0000256" key="9">
    <source>
        <dbReference type="ARBA" id="ARBA00022679"/>
    </source>
</evidence>
<dbReference type="InterPro" id="IPR008731">
    <property type="entry name" value="PTS_EIN"/>
</dbReference>
<dbReference type="EC" id="2.7.3.9" evidence="5"/>
<protein>
    <recommendedName>
        <fullName evidence="5">phosphoenolpyruvate--protein phosphotransferase</fullName>
        <ecNumber evidence="5">2.7.3.9</ecNumber>
    </recommendedName>
</protein>
<evidence type="ECO:0000256" key="5">
    <source>
        <dbReference type="ARBA" id="ARBA00012232"/>
    </source>
</evidence>
<keyword evidence="7" id="KW-0963">Cytoplasm</keyword>
<keyword evidence="10" id="KW-0598">Phosphotransferase system</keyword>
<feature type="domain" description="PEP-utilising enzyme C-terminal" evidence="16">
    <location>
        <begin position="379"/>
        <end position="674"/>
    </location>
</feature>
<evidence type="ECO:0000256" key="3">
    <source>
        <dbReference type="ARBA" id="ARBA00004496"/>
    </source>
</evidence>
<dbReference type="EMBL" id="JACIJD010000011">
    <property type="protein sequence ID" value="MBB5694555.1"/>
    <property type="molecule type" value="Genomic_DNA"/>
</dbReference>
<evidence type="ECO:0000259" key="16">
    <source>
        <dbReference type="Pfam" id="PF02896"/>
    </source>
</evidence>
<dbReference type="AlphaFoldDB" id="A0A840Y1F4"/>
<dbReference type="SUPFAM" id="SSF47831">
    <property type="entry name" value="Enzyme I of the PEP:sugar phosphotransferase system HPr-binding (sub)domain"/>
    <property type="match status" value="1"/>
</dbReference>
<organism evidence="18 19">
    <name type="scientific">Muricoccus pecuniae</name>
    <dbReference type="NCBI Taxonomy" id="693023"/>
    <lineage>
        <taxon>Bacteria</taxon>
        <taxon>Pseudomonadati</taxon>
        <taxon>Pseudomonadota</taxon>
        <taxon>Alphaproteobacteria</taxon>
        <taxon>Acetobacterales</taxon>
        <taxon>Roseomonadaceae</taxon>
        <taxon>Muricoccus</taxon>
    </lineage>
</organism>
<keyword evidence="8" id="KW-0762">Sugar transport</keyword>
<keyword evidence="13" id="KW-0460">Magnesium</keyword>
<dbReference type="Gene3D" id="3.20.20.60">
    <property type="entry name" value="Phosphoenolpyruvate-binding domains"/>
    <property type="match status" value="1"/>
</dbReference>
<feature type="compositionally biased region" description="Low complexity" evidence="14">
    <location>
        <begin position="32"/>
        <end position="43"/>
    </location>
</feature>
<comment type="similarity">
    <text evidence="4">Belongs to the PEP-utilizing enzyme family.</text>
</comment>
<dbReference type="GO" id="GO:0008965">
    <property type="term" value="F:phosphoenolpyruvate-protein phosphotransferase activity"/>
    <property type="evidence" value="ECO:0007669"/>
    <property type="project" value="UniProtKB-EC"/>
</dbReference>
<dbReference type="GO" id="GO:0046872">
    <property type="term" value="F:metal ion binding"/>
    <property type="evidence" value="ECO:0007669"/>
    <property type="project" value="UniProtKB-KW"/>
</dbReference>
<keyword evidence="9 18" id="KW-0808">Transferase</keyword>
<dbReference type="InterPro" id="IPR036637">
    <property type="entry name" value="Phosphohistidine_dom_sf"/>
</dbReference>
<dbReference type="RefSeq" id="WP_246418379.1">
    <property type="nucleotide sequence ID" value="NZ_JACIJD010000011.1"/>
</dbReference>
<feature type="domain" description="PEP-utilising enzyme mobile" evidence="15">
    <location>
        <begin position="280"/>
        <end position="352"/>
    </location>
</feature>
<feature type="compositionally biased region" description="Low complexity" evidence="14">
    <location>
        <begin position="75"/>
        <end position="97"/>
    </location>
</feature>
<proteinExistence type="inferred from homology"/>
<keyword evidence="6" id="KW-0813">Transport</keyword>
<accession>A0A840Y1F4</accession>
<evidence type="ECO:0000259" key="17">
    <source>
        <dbReference type="Pfam" id="PF05524"/>
    </source>
</evidence>
<feature type="domain" description="Phosphotransferase system enzyme I N-terminal" evidence="17">
    <location>
        <begin position="124"/>
        <end position="244"/>
    </location>
</feature>
<keyword evidence="19" id="KW-1185">Reference proteome</keyword>
<reference evidence="18 19" key="1">
    <citation type="submission" date="2020-08" db="EMBL/GenBank/DDBJ databases">
        <title>Genomic Encyclopedia of Type Strains, Phase IV (KMG-IV): sequencing the most valuable type-strain genomes for metagenomic binning, comparative biology and taxonomic classification.</title>
        <authorList>
            <person name="Goeker M."/>
        </authorList>
    </citation>
    <scope>NUCLEOTIDE SEQUENCE [LARGE SCALE GENOMIC DNA]</scope>
    <source>
        <strain evidence="18 19">DSM 25622</strain>
    </source>
</reference>
<dbReference type="Proteomes" id="UP000580654">
    <property type="component" value="Unassembled WGS sequence"/>
</dbReference>
<evidence type="ECO:0000256" key="6">
    <source>
        <dbReference type="ARBA" id="ARBA00022448"/>
    </source>
</evidence>
<comment type="subcellular location">
    <subcellularLocation>
        <location evidence="3">Cytoplasm</location>
    </subcellularLocation>
</comment>
<dbReference type="PANTHER" id="PTHR46244">
    <property type="entry name" value="PHOSPHOENOLPYRUVATE-PROTEIN PHOSPHOTRANSFERASE"/>
    <property type="match status" value="1"/>
</dbReference>
<evidence type="ECO:0000256" key="13">
    <source>
        <dbReference type="ARBA" id="ARBA00022842"/>
    </source>
</evidence>
<evidence type="ECO:0000256" key="7">
    <source>
        <dbReference type="ARBA" id="ARBA00022490"/>
    </source>
</evidence>
<feature type="compositionally biased region" description="Basic and acidic residues" evidence="14">
    <location>
        <begin position="109"/>
        <end position="122"/>
    </location>
</feature>
<evidence type="ECO:0000256" key="8">
    <source>
        <dbReference type="ARBA" id="ARBA00022597"/>
    </source>
</evidence>
<dbReference type="Gene3D" id="1.10.274.10">
    <property type="entry name" value="PtsI, HPr-binding domain"/>
    <property type="match status" value="1"/>
</dbReference>
<dbReference type="PANTHER" id="PTHR46244:SF6">
    <property type="entry name" value="PHOSPHOENOLPYRUVATE-PROTEIN PHOSPHOTRANSFERASE"/>
    <property type="match status" value="1"/>
</dbReference>
<evidence type="ECO:0000256" key="4">
    <source>
        <dbReference type="ARBA" id="ARBA00007837"/>
    </source>
</evidence>
<dbReference type="InterPro" id="IPR040442">
    <property type="entry name" value="Pyrv_kinase-like_dom_sf"/>
</dbReference>
<evidence type="ECO:0000256" key="12">
    <source>
        <dbReference type="ARBA" id="ARBA00022777"/>
    </source>
</evidence>
<dbReference type="GO" id="GO:0005737">
    <property type="term" value="C:cytoplasm"/>
    <property type="evidence" value="ECO:0007669"/>
    <property type="project" value="UniProtKB-SubCell"/>
</dbReference>
<dbReference type="Pfam" id="PF05524">
    <property type="entry name" value="PEP-utilisers_N"/>
    <property type="match status" value="1"/>
</dbReference>
<dbReference type="NCBIfam" id="TIGR01417">
    <property type="entry name" value="PTS_I_fam"/>
    <property type="match status" value="1"/>
</dbReference>
<gene>
    <name evidence="18" type="ORF">FHS87_002607</name>
</gene>
<dbReference type="InterPro" id="IPR015813">
    <property type="entry name" value="Pyrv/PenolPyrv_kinase-like_dom"/>
</dbReference>
<dbReference type="InterPro" id="IPR008279">
    <property type="entry name" value="PEP-util_enz_mobile_dom"/>
</dbReference>
<evidence type="ECO:0000256" key="11">
    <source>
        <dbReference type="ARBA" id="ARBA00022723"/>
    </source>
</evidence>
<comment type="catalytic activity">
    <reaction evidence="1">
        <text>L-histidyl-[protein] + phosphoenolpyruvate = N(pros)-phospho-L-histidyl-[protein] + pyruvate</text>
        <dbReference type="Rhea" id="RHEA:23880"/>
        <dbReference type="Rhea" id="RHEA-COMP:9745"/>
        <dbReference type="Rhea" id="RHEA-COMP:9746"/>
        <dbReference type="ChEBI" id="CHEBI:15361"/>
        <dbReference type="ChEBI" id="CHEBI:29979"/>
        <dbReference type="ChEBI" id="CHEBI:58702"/>
        <dbReference type="ChEBI" id="CHEBI:64837"/>
        <dbReference type="EC" id="2.7.3.9"/>
    </reaction>
</comment>
<dbReference type="Pfam" id="PF00391">
    <property type="entry name" value="PEP-utilizers"/>
    <property type="match status" value="1"/>
</dbReference>
<evidence type="ECO:0000256" key="2">
    <source>
        <dbReference type="ARBA" id="ARBA00001946"/>
    </source>
</evidence>
<dbReference type="GO" id="GO:0009401">
    <property type="term" value="P:phosphoenolpyruvate-dependent sugar phosphotransferase system"/>
    <property type="evidence" value="ECO:0007669"/>
    <property type="project" value="UniProtKB-KW"/>
</dbReference>
<evidence type="ECO:0000256" key="1">
    <source>
        <dbReference type="ARBA" id="ARBA00000683"/>
    </source>
</evidence>
<sequence length="708" mass="74005">MKTEAPGSPRAADGKSAEVSSGKSAGAGPGKSAGQAGSGKAAQGAGGKPAEVGSSKPAEVSSGKPAEDGSGRPGAGKAAPSGKAAPPGGGKSADSGAIKSGDPGAGKAGDSRKGGRRGRELSIKGIPISPGVAIGPIFDTDAAPAATPRRSITAAGVEEERARLAAAVAASRKQVSKLKARLAILPEEAQEELEPLLDAYSMMLGESRLIRGARKRIEAELLSAETAVEDEAEAIAGAILAAKDDDKAGLRRRAGEVHEIARRLTRNLTQSGFRSFKDVPEGSILVAEELTPADAALLDPSRIAGVATEEGGADGHTAIMLRALGIPSVLGLPGLTNAFSRGDEAVLDGGTGTIVLRPGKEALATGRSSIAAYAKERTRLGKLRRLPSVTTDGEEMELQANLEIPAELPLIAQAGAQGIGLLRTEFLFMNRQGLPDEEAHYEAYRQIVEGTDGAGVTIRVLDWGGEKDMEALAEGVEPFHAGPNPALGLRGIRMLLRRPELLEVQFAAILRVAALGPVRVLLPMVTIPQEVREAREVYERVVKRVRRRGVALPEKLPPLGAMIETPGAALAADAIALEADFFAIGTNDLAMYTLAVDRAEVEVSHLYDPLHPAVLRLIQFATEAALRLRMPVSVCGEMAGNPRLVPLLMGLGLRSLSMNASAIPRVKQMVRALNVDDCARFARRVMEQSDPKRIQELVMGFVPGEKTT</sequence>